<name>W9Q260_FUSOX</name>
<dbReference type="EMBL" id="JH650968">
    <property type="protein sequence ID" value="EXA51604.1"/>
    <property type="molecule type" value="Genomic_DNA"/>
</dbReference>
<feature type="compositionally biased region" description="Polar residues" evidence="1">
    <location>
        <begin position="51"/>
        <end position="61"/>
    </location>
</feature>
<dbReference type="AlphaFoldDB" id="W9Q260"/>
<dbReference type="HOGENOM" id="CLU_2922683_0_0_1"/>
<evidence type="ECO:0000256" key="1">
    <source>
        <dbReference type="SAM" id="MobiDB-lite"/>
    </source>
</evidence>
<reference evidence="2" key="2">
    <citation type="submission" date="2012-05" db="EMBL/GenBank/DDBJ databases">
        <title>Annotation of the Genome Sequence of Fusarium oxysporum HDV247.</title>
        <authorList>
            <consortium name="The Broad Institute Genomics Platform"/>
            <person name="Ma L.-J."/>
            <person name="Corby-Kistler H."/>
            <person name="Broz K."/>
            <person name="Gale L.R."/>
            <person name="Jonkers W."/>
            <person name="O'Donnell K."/>
            <person name="Ploetz R."/>
            <person name="Steinberg C."/>
            <person name="Schwartz D.C."/>
            <person name="VanEtten H."/>
            <person name="Zhou S."/>
            <person name="Young S.K."/>
            <person name="Zeng Q."/>
            <person name="Gargeya S."/>
            <person name="Fitzgerald M."/>
            <person name="Abouelleil A."/>
            <person name="Alvarado L."/>
            <person name="Chapman S.B."/>
            <person name="Gainer-Dewar J."/>
            <person name="Goldberg J."/>
            <person name="Griggs A."/>
            <person name="Gujja S."/>
            <person name="Hansen M."/>
            <person name="Howarth C."/>
            <person name="Imamovic A."/>
            <person name="Ireland A."/>
            <person name="Larimer J."/>
            <person name="McCowan C."/>
            <person name="Murphy C."/>
            <person name="Pearson M."/>
            <person name="Poon T.W."/>
            <person name="Priest M."/>
            <person name="Roberts A."/>
            <person name="Saif S."/>
            <person name="Shea T."/>
            <person name="Sykes S."/>
            <person name="Wortman J."/>
            <person name="Nusbaum C."/>
            <person name="Birren B."/>
        </authorList>
    </citation>
    <scope>NUCLEOTIDE SEQUENCE</scope>
    <source>
        <strain evidence="2">HDV247</strain>
    </source>
</reference>
<sequence length="61" mass="7227">MPATSFVQALKRTGYTQFTDKGINGQQMTKWQTRILQQWQQQQQQQQQQQKTNNKQTATQI</sequence>
<evidence type="ECO:0000313" key="2">
    <source>
        <dbReference type="EMBL" id="EXA51604.1"/>
    </source>
</evidence>
<proteinExistence type="predicted"/>
<feature type="region of interest" description="Disordered" evidence="1">
    <location>
        <begin position="42"/>
        <end position="61"/>
    </location>
</feature>
<dbReference type="Proteomes" id="UP000030751">
    <property type="component" value="Unassembled WGS sequence"/>
</dbReference>
<reference evidence="2" key="1">
    <citation type="submission" date="2011-10" db="EMBL/GenBank/DDBJ databases">
        <title>The Genome Sequence of Fusarium oxysporum HDV247.</title>
        <authorList>
            <consortium name="The Broad Institute Genome Sequencing Platform"/>
            <person name="Ma L.-J."/>
            <person name="Gale L.R."/>
            <person name="Schwartz D.C."/>
            <person name="Zhou S."/>
            <person name="Corby-Kistler H."/>
            <person name="Young S.K."/>
            <person name="Zeng Q."/>
            <person name="Gargeya S."/>
            <person name="Fitzgerald M."/>
            <person name="Haas B."/>
            <person name="Abouelleil A."/>
            <person name="Alvarado L."/>
            <person name="Arachchi H.M."/>
            <person name="Berlin A."/>
            <person name="Brown A."/>
            <person name="Chapman S.B."/>
            <person name="Chen Z."/>
            <person name="Dunbar C."/>
            <person name="Freedman E."/>
            <person name="Gearin G."/>
            <person name="Goldberg J."/>
            <person name="Griggs A."/>
            <person name="Gujja S."/>
            <person name="Heiman D."/>
            <person name="Howarth C."/>
            <person name="Larson L."/>
            <person name="Lui A."/>
            <person name="MacDonald P.J.P."/>
            <person name="Montmayeur A."/>
            <person name="Murphy C."/>
            <person name="Neiman D."/>
            <person name="Pearson M."/>
            <person name="Priest M."/>
            <person name="Roberts A."/>
            <person name="Saif S."/>
            <person name="Shea T."/>
            <person name="Shenoy N."/>
            <person name="Sisk P."/>
            <person name="Stolte C."/>
            <person name="Sykes S."/>
            <person name="Wortman J."/>
            <person name="Nusbaum C."/>
            <person name="Birren B."/>
        </authorList>
    </citation>
    <scope>NUCLEOTIDE SEQUENCE [LARGE SCALE GENOMIC DNA]</scope>
    <source>
        <strain evidence="2">HDV247</strain>
    </source>
</reference>
<accession>W9Q260</accession>
<protein>
    <submittedName>
        <fullName evidence="2">Uncharacterized protein</fullName>
    </submittedName>
</protein>
<organism evidence="2">
    <name type="scientific">Fusarium oxysporum f. sp. pisi HDV247</name>
    <dbReference type="NCBI Taxonomy" id="1080344"/>
    <lineage>
        <taxon>Eukaryota</taxon>
        <taxon>Fungi</taxon>
        <taxon>Dikarya</taxon>
        <taxon>Ascomycota</taxon>
        <taxon>Pezizomycotina</taxon>
        <taxon>Sordariomycetes</taxon>
        <taxon>Hypocreomycetidae</taxon>
        <taxon>Hypocreales</taxon>
        <taxon>Nectriaceae</taxon>
        <taxon>Fusarium</taxon>
        <taxon>Fusarium oxysporum species complex</taxon>
    </lineage>
</organism>
<gene>
    <name evidence="2" type="ORF">FOVG_00215</name>
</gene>